<dbReference type="SUPFAM" id="SSF53335">
    <property type="entry name" value="S-adenosyl-L-methionine-dependent methyltransferases"/>
    <property type="match status" value="1"/>
</dbReference>
<evidence type="ECO:0008006" key="3">
    <source>
        <dbReference type="Google" id="ProtNLM"/>
    </source>
</evidence>
<dbReference type="AlphaFoldDB" id="A0A8D5UHZ9"/>
<reference evidence="1" key="2">
    <citation type="journal article" date="2021" name="Microbiol. Resour. Announc.">
        <title>Complete Genome Sequence of Polycladomyces abyssicola JIR-001T, Isolated from Hemipelagic Sediment in Deep Seawater.</title>
        <authorList>
            <person name="Tsubouchi T."/>
            <person name="Kaneko Y."/>
        </authorList>
    </citation>
    <scope>NUCLEOTIDE SEQUENCE</scope>
    <source>
        <strain evidence="1">JIR-001</strain>
    </source>
</reference>
<dbReference type="Proteomes" id="UP000677436">
    <property type="component" value="Chromosome"/>
</dbReference>
<sequence>MGKMISFLGAVTLLGYRQQFTVLRAWHWFDRVKAIAEAKRLLKESGCLIVMDSGFHPKKPHPLYLKTLEIAQKYRNGAVKPAGSKAEATSRLLGFPRNWFDEWEAAGFEWTAGWQWEYVVPFSHEYWCGRIRTFHGTAGFRMRSGMYLTGKCDRCWKKHFQMNRLKCLTYVQF</sequence>
<reference evidence="1" key="1">
    <citation type="journal article" date="2013" name="Int. J. Syst. Evol. Microbiol.">
        <title>Polycladomyces abyssicola gen. nov., sp. nov., a thermophilic filamentous bacterium isolated from hemipelagic sediment.</title>
        <authorList>
            <person name="Tsubouchi T."/>
            <person name="Shimane Y."/>
            <person name="Mori K."/>
            <person name="Usui K."/>
            <person name="Hiraki T."/>
            <person name="Tame A."/>
            <person name="Uematsu K."/>
            <person name="Maruyama T."/>
            <person name="Hatada Y."/>
        </authorList>
    </citation>
    <scope>NUCLEOTIDE SEQUENCE</scope>
    <source>
        <strain evidence="1">JIR-001</strain>
    </source>
</reference>
<evidence type="ECO:0000313" key="1">
    <source>
        <dbReference type="EMBL" id="BCU82806.1"/>
    </source>
</evidence>
<dbReference type="Gene3D" id="3.40.50.150">
    <property type="entry name" value="Vaccinia Virus protein VP39"/>
    <property type="match status" value="1"/>
</dbReference>
<dbReference type="InterPro" id="IPR029063">
    <property type="entry name" value="SAM-dependent_MTases_sf"/>
</dbReference>
<dbReference type="EMBL" id="AP024601">
    <property type="protein sequence ID" value="BCU82806.1"/>
    <property type="molecule type" value="Genomic_DNA"/>
</dbReference>
<proteinExistence type="predicted"/>
<organism evidence="1 2">
    <name type="scientific">Polycladomyces abyssicola</name>
    <dbReference type="NCBI Taxonomy" id="1125966"/>
    <lineage>
        <taxon>Bacteria</taxon>
        <taxon>Bacillati</taxon>
        <taxon>Bacillota</taxon>
        <taxon>Bacilli</taxon>
        <taxon>Bacillales</taxon>
        <taxon>Thermoactinomycetaceae</taxon>
        <taxon>Polycladomyces</taxon>
    </lineage>
</organism>
<protein>
    <recommendedName>
        <fullName evidence="3">Methyltransferase</fullName>
    </recommendedName>
</protein>
<dbReference type="RefSeq" id="WP_212773105.1">
    <property type="nucleotide sequence ID" value="NZ_AP024601.1"/>
</dbReference>
<accession>A0A8D5UHZ9</accession>
<dbReference type="KEGG" id="pabs:JIR001_25890"/>
<evidence type="ECO:0000313" key="2">
    <source>
        <dbReference type="Proteomes" id="UP000677436"/>
    </source>
</evidence>
<gene>
    <name evidence="1" type="ORF">JIR001_25890</name>
</gene>
<name>A0A8D5UHZ9_9BACL</name>
<keyword evidence="2" id="KW-1185">Reference proteome</keyword>